<reference evidence="3 4" key="1">
    <citation type="journal article" date="2020" name="ISME J.">
        <title>Uncovering the hidden diversity of litter-decomposition mechanisms in mushroom-forming fungi.</title>
        <authorList>
            <person name="Floudas D."/>
            <person name="Bentzer J."/>
            <person name="Ahren D."/>
            <person name="Johansson T."/>
            <person name="Persson P."/>
            <person name="Tunlid A."/>
        </authorList>
    </citation>
    <scope>NUCLEOTIDE SEQUENCE [LARGE SCALE GENOMIC DNA]</scope>
    <source>
        <strain evidence="3 4">CBS 406.79</strain>
    </source>
</reference>
<dbReference type="Gene3D" id="3.60.130.30">
    <property type="match status" value="1"/>
</dbReference>
<evidence type="ECO:0000313" key="3">
    <source>
        <dbReference type="EMBL" id="KAF5362817.1"/>
    </source>
</evidence>
<keyword evidence="1" id="KW-0175">Coiled coil</keyword>
<protein>
    <submittedName>
        <fullName evidence="3">Uncharacterized protein</fullName>
    </submittedName>
</protein>
<feature type="region of interest" description="Disordered" evidence="2">
    <location>
        <begin position="114"/>
        <end position="154"/>
    </location>
</feature>
<gene>
    <name evidence="3" type="ORF">D9757_014261</name>
</gene>
<proteinExistence type="predicted"/>
<comment type="caution">
    <text evidence="3">The sequence shown here is derived from an EMBL/GenBank/DDBJ whole genome shotgun (WGS) entry which is preliminary data.</text>
</comment>
<dbReference type="EMBL" id="JAACJN010000196">
    <property type="protein sequence ID" value="KAF5362817.1"/>
    <property type="molecule type" value="Genomic_DNA"/>
</dbReference>
<accession>A0A8H5GDA2</accession>
<dbReference type="OrthoDB" id="2535938at2759"/>
<sequence length="940" mass="104219">MSVPLSQAQTKFLSAFLAAHSHLLPAEHQNLPAIFQNCSQGSSDPSPSAEFPGASSHLALSKNSASNAETALEEAEINLRLDENTAQLLHDRAYHEQELARLNIQLLEQGLSTRPSSCAATSGYGAGTESEYDNVPDLPPSSDAYGPDSEHDSDEDWYFDSTESDFTLVDGTNVNGVLKELTEAEDFSAEVDAWLEKQVVDGLDESVSEGQFSSVDLASASTTGRKRAFSRVDQGSDPDVHAGENPTQNMLGSLGGNGGDDCTRNGQKVKKVRATQWQASKTPASHPPQVQNAVTSLLLDFLGGETSVDSPECNLQMENLRAAIKVAPWKERKSLQRNTLINLSHRLLRAEALDVGLVFTRMINELMFTAKINRFCAKAGESQRAGLGNVFKGLTSQGFSFHSLMSWYSAGSKWARLAAAGTLYLLMVIAMKPGLSIKLRSKRVNATAVIALCNEFRFPSLEVHKDFIQHNMLPLILQLVDTIPLEIPTLFESMVRKYFNIPQCLSKFLLIISSDNYLLLHSGMLQLAIHRMQELWQPLIDLELSLSSQPSFSVHHMTTAYLTGSSEVGEDMIPFPESDSEDERIAASDNILEPSLPAFVGNVDQKDDGDLGPLAVIQSTFSYTKAAAGKVPYPERSKRQQWTEKERTLVSLGQKANSLDDLGRGMRERFYDASAKKPGRYKPRQKWLQVSNSVIHGREIKIIDADGDLIFYTNGTASDSSRARILTALKAFFNLKPAGLELTSRNPSMPIQKFPTFHFSYWGRYGQSSDGRKTNTWQFSVRPSNDIQKFPEEYESLCNILGTTLSEIVNTALKRFPEELKYLHANVDIFPINDTSPVKPFTSFVLNINVETIAHRDRGDNFLCIVLDLGEHSGGELCLQEAKISLELCHGDWVAFSSKRYTHFNMRYDGTRCSLVIHSDSSGESYQRDGHGWNGNEYHL</sequence>
<evidence type="ECO:0000313" key="4">
    <source>
        <dbReference type="Proteomes" id="UP000518752"/>
    </source>
</evidence>
<evidence type="ECO:0000256" key="1">
    <source>
        <dbReference type="SAM" id="Coils"/>
    </source>
</evidence>
<evidence type="ECO:0000256" key="2">
    <source>
        <dbReference type="SAM" id="MobiDB-lite"/>
    </source>
</evidence>
<feature type="coiled-coil region" evidence="1">
    <location>
        <begin position="58"/>
        <end position="92"/>
    </location>
</feature>
<dbReference type="Proteomes" id="UP000518752">
    <property type="component" value="Unassembled WGS sequence"/>
</dbReference>
<keyword evidence="4" id="KW-1185">Reference proteome</keyword>
<name>A0A8H5GDA2_9AGAR</name>
<organism evidence="3 4">
    <name type="scientific">Collybiopsis confluens</name>
    <dbReference type="NCBI Taxonomy" id="2823264"/>
    <lineage>
        <taxon>Eukaryota</taxon>
        <taxon>Fungi</taxon>
        <taxon>Dikarya</taxon>
        <taxon>Basidiomycota</taxon>
        <taxon>Agaricomycotina</taxon>
        <taxon>Agaricomycetes</taxon>
        <taxon>Agaricomycetidae</taxon>
        <taxon>Agaricales</taxon>
        <taxon>Marasmiineae</taxon>
        <taxon>Omphalotaceae</taxon>
        <taxon>Collybiopsis</taxon>
    </lineage>
</organism>
<dbReference type="AlphaFoldDB" id="A0A8H5GDA2"/>